<dbReference type="GO" id="GO:0005694">
    <property type="term" value="C:chromosome"/>
    <property type="evidence" value="ECO:0007669"/>
    <property type="project" value="UniProtKB-SubCell"/>
</dbReference>
<dbReference type="SUPFAM" id="SSF82199">
    <property type="entry name" value="SET domain"/>
    <property type="match status" value="1"/>
</dbReference>
<dbReference type="InterPro" id="IPR043017">
    <property type="entry name" value="WIYLD_dom_sf"/>
</dbReference>
<keyword evidence="3" id="KW-0158">Chromosome</keyword>
<keyword evidence="4" id="KW-0808">Transferase</keyword>
<reference evidence="11" key="1">
    <citation type="submission" date="2022-02" db="EMBL/GenBank/DDBJ databases">
        <authorList>
            <person name="Henning P.M."/>
            <person name="McCubbin A.G."/>
            <person name="Shore J.S."/>
        </authorList>
    </citation>
    <scope>NUCLEOTIDE SEQUENCE</scope>
    <source>
        <strain evidence="11">F60SS</strain>
        <tissue evidence="11">Leaves</tissue>
    </source>
</reference>
<evidence type="ECO:0000256" key="8">
    <source>
        <dbReference type="SAM" id="MobiDB-lite"/>
    </source>
</evidence>
<feature type="region of interest" description="Disordered" evidence="8">
    <location>
        <begin position="79"/>
        <end position="108"/>
    </location>
</feature>
<evidence type="ECO:0000313" key="12">
    <source>
        <dbReference type="Proteomes" id="UP001141552"/>
    </source>
</evidence>
<feature type="domain" description="Pre-SET" evidence="10">
    <location>
        <begin position="339"/>
        <end position="442"/>
    </location>
</feature>
<dbReference type="SMART" id="SM00468">
    <property type="entry name" value="PreSET"/>
    <property type="match status" value="1"/>
</dbReference>
<protein>
    <recommendedName>
        <fullName evidence="13">SET domain-containing protein</fullName>
    </recommendedName>
</protein>
<evidence type="ECO:0000256" key="5">
    <source>
        <dbReference type="ARBA" id="ARBA00022723"/>
    </source>
</evidence>
<keyword evidence="6" id="KW-0862">Zinc</keyword>
<dbReference type="OrthoDB" id="308383at2759"/>
<dbReference type="GO" id="GO:0008270">
    <property type="term" value="F:zinc ion binding"/>
    <property type="evidence" value="ECO:0007669"/>
    <property type="project" value="InterPro"/>
</dbReference>
<keyword evidence="5" id="KW-0479">Metal-binding</keyword>
<organism evidence="11 12">
    <name type="scientific">Turnera subulata</name>
    <dbReference type="NCBI Taxonomy" id="218843"/>
    <lineage>
        <taxon>Eukaryota</taxon>
        <taxon>Viridiplantae</taxon>
        <taxon>Streptophyta</taxon>
        <taxon>Embryophyta</taxon>
        <taxon>Tracheophyta</taxon>
        <taxon>Spermatophyta</taxon>
        <taxon>Magnoliopsida</taxon>
        <taxon>eudicotyledons</taxon>
        <taxon>Gunneridae</taxon>
        <taxon>Pentapetalae</taxon>
        <taxon>rosids</taxon>
        <taxon>fabids</taxon>
        <taxon>Malpighiales</taxon>
        <taxon>Passifloraceae</taxon>
        <taxon>Turnera</taxon>
    </lineage>
</organism>
<feature type="region of interest" description="Disordered" evidence="8">
    <location>
        <begin position="131"/>
        <end position="155"/>
    </location>
</feature>
<dbReference type="AlphaFoldDB" id="A0A9Q0EY55"/>
<keyword evidence="7" id="KW-0539">Nucleus</keyword>
<dbReference type="PANTHER" id="PTHR46450">
    <property type="entry name" value="INACTIVE HISTONE-LYSINE N-METHYLTRANSFERASE SUVR1-RELATED"/>
    <property type="match status" value="1"/>
</dbReference>
<dbReference type="PROSITE" id="PS50280">
    <property type="entry name" value="SET"/>
    <property type="match status" value="1"/>
</dbReference>
<evidence type="ECO:0000256" key="4">
    <source>
        <dbReference type="ARBA" id="ARBA00022679"/>
    </source>
</evidence>
<evidence type="ECO:0000256" key="7">
    <source>
        <dbReference type="ARBA" id="ARBA00023242"/>
    </source>
</evidence>
<dbReference type="PROSITE" id="PS51580">
    <property type="entry name" value="SAM_MT43_3"/>
    <property type="match status" value="1"/>
</dbReference>
<dbReference type="CDD" id="cd10538">
    <property type="entry name" value="SET_SETDB-like"/>
    <property type="match status" value="1"/>
</dbReference>
<dbReference type="InterPro" id="IPR001214">
    <property type="entry name" value="SET_dom"/>
</dbReference>
<comment type="subcellular location">
    <subcellularLocation>
        <location evidence="2">Chromosome</location>
    </subcellularLocation>
    <subcellularLocation>
        <location evidence="1">Nucleus</location>
    </subcellularLocation>
</comment>
<dbReference type="SMART" id="SM00317">
    <property type="entry name" value="SET"/>
    <property type="match status" value="1"/>
</dbReference>
<evidence type="ECO:0000259" key="10">
    <source>
        <dbReference type="PROSITE" id="PS50867"/>
    </source>
</evidence>
<name>A0A9Q0EY55_9ROSI</name>
<dbReference type="FunFam" id="2.170.270.10:FF:000046">
    <property type="entry name" value="SET-domain containing protein lysine methyltransferase family protein"/>
    <property type="match status" value="1"/>
</dbReference>
<evidence type="ECO:0000256" key="3">
    <source>
        <dbReference type="ARBA" id="ARBA00022454"/>
    </source>
</evidence>
<dbReference type="GO" id="GO:0042054">
    <property type="term" value="F:histone methyltransferase activity"/>
    <property type="evidence" value="ECO:0007669"/>
    <property type="project" value="InterPro"/>
</dbReference>
<dbReference type="PANTHER" id="PTHR46450:SF24">
    <property type="entry name" value="HISTONE-LYSINE N-METHYLTRANSFERASE SUVR4"/>
    <property type="match status" value="1"/>
</dbReference>
<dbReference type="GO" id="GO:0005634">
    <property type="term" value="C:nucleus"/>
    <property type="evidence" value="ECO:0007669"/>
    <property type="project" value="UniProtKB-SubCell"/>
</dbReference>
<proteinExistence type="predicted"/>
<sequence>MGCHSQLMDKKEKVLKALETTRALNLPDKEVLDVLKQLWKVFDKKWDLIEAEGYRALVDAFFEKRQRKWSVEGGKQYVRSEDDENERPFKRPNLYGQKNHVSSTMDNQRKKLTLKDEDDLSVTTLGHRVRDSTQLLTKNEGGQRPESSPLPSFTLGSTSGMCCDRSSVIASSTSGEVQLSLKYNAAIRQSNFRTPNFNAVMKFLEDKYLKMRKIVTPEFSVKALLKDLCDSYVKIGTVSHNSSSEGRTVGKSLHLSGDNNPNMARKASKSSGKRTVACSQKRSFHKVNDIAKGTENVKISLTDEFGREELPTFTYMPRNMIYQNAYVQISLARISDEDFCSDCSGDCLSCDIPCECARETGGEFAYTREGLLKEEFLAACVDMKKSPEEHHLFYCEDCPIERSKNEYLPDDCKGHLIRKFIKECWIKCGCSMECGNRIVQRGITSNLQVFLSGEGKGWGVRTLQELRKGTFVCEYVGEILTNTELYERNIQNSDSNRHTYPVTLDADWGSERILKDEEALCLDATFSGNVARCYDANLIDIPIQVETPDRHYYHLAFFTTRQVNALEELSWDYGIDFNDVDHPIKAFKCSCGSEWCRDVKQKAVGNC</sequence>
<dbReference type="Pfam" id="PF10440">
    <property type="entry name" value="WIYLD"/>
    <property type="match status" value="1"/>
</dbReference>
<dbReference type="Pfam" id="PF00856">
    <property type="entry name" value="SET"/>
    <property type="match status" value="1"/>
</dbReference>
<evidence type="ECO:0000313" key="11">
    <source>
        <dbReference type="EMBL" id="KAJ4821936.1"/>
    </source>
</evidence>
<comment type="caution">
    <text evidence="11">The sequence shown here is derived from an EMBL/GenBank/DDBJ whole genome shotgun (WGS) entry which is preliminary data.</text>
</comment>
<dbReference type="EMBL" id="JAKUCV010007801">
    <property type="protein sequence ID" value="KAJ4821936.1"/>
    <property type="molecule type" value="Genomic_DNA"/>
</dbReference>
<dbReference type="InterPro" id="IPR025776">
    <property type="entry name" value="SUVR4/1/2"/>
</dbReference>
<dbReference type="Pfam" id="PF05033">
    <property type="entry name" value="Pre-SET"/>
    <property type="match status" value="1"/>
</dbReference>
<feature type="region of interest" description="Disordered" evidence="8">
    <location>
        <begin position="245"/>
        <end position="271"/>
    </location>
</feature>
<dbReference type="PROSITE" id="PS50867">
    <property type="entry name" value="PRE_SET"/>
    <property type="match status" value="1"/>
</dbReference>
<dbReference type="InterPro" id="IPR007728">
    <property type="entry name" value="Pre-SET_dom"/>
</dbReference>
<keyword evidence="12" id="KW-1185">Reference proteome</keyword>
<dbReference type="Gene3D" id="2.170.270.10">
    <property type="entry name" value="SET domain"/>
    <property type="match status" value="1"/>
</dbReference>
<evidence type="ECO:0000256" key="1">
    <source>
        <dbReference type="ARBA" id="ARBA00004123"/>
    </source>
</evidence>
<gene>
    <name evidence="11" type="ORF">Tsubulata_042933</name>
</gene>
<dbReference type="InterPro" id="IPR046341">
    <property type="entry name" value="SET_dom_sf"/>
</dbReference>
<evidence type="ECO:0008006" key="13">
    <source>
        <dbReference type="Google" id="ProtNLM"/>
    </source>
</evidence>
<evidence type="ECO:0000259" key="9">
    <source>
        <dbReference type="PROSITE" id="PS50280"/>
    </source>
</evidence>
<dbReference type="InterPro" id="IPR018848">
    <property type="entry name" value="WIYLD_domain"/>
</dbReference>
<evidence type="ECO:0000256" key="6">
    <source>
        <dbReference type="ARBA" id="ARBA00022833"/>
    </source>
</evidence>
<accession>A0A9Q0EY55</accession>
<dbReference type="Proteomes" id="UP001141552">
    <property type="component" value="Unassembled WGS sequence"/>
</dbReference>
<evidence type="ECO:0000256" key="2">
    <source>
        <dbReference type="ARBA" id="ARBA00004286"/>
    </source>
</evidence>
<dbReference type="Gene3D" id="1.10.8.850">
    <property type="entry name" value="Histone-lysine N methyltransferase , C-terminal domain-like"/>
    <property type="match status" value="1"/>
</dbReference>
<feature type="compositionally biased region" description="Polar residues" evidence="8">
    <location>
        <begin position="145"/>
        <end position="155"/>
    </location>
</feature>
<feature type="domain" description="SET" evidence="9">
    <location>
        <begin position="445"/>
        <end position="574"/>
    </location>
</feature>
<reference evidence="11" key="2">
    <citation type="journal article" date="2023" name="Plants (Basel)">
        <title>Annotation of the Turnera subulata (Passifloraceae) Draft Genome Reveals the S-Locus Evolved after the Divergence of Turneroideae from Passifloroideae in a Stepwise Manner.</title>
        <authorList>
            <person name="Henning P.M."/>
            <person name="Roalson E.H."/>
            <person name="Mir W."/>
            <person name="McCubbin A.G."/>
            <person name="Shore J.S."/>
        </authorList>
    </citation>
    <scope>NUCLEOTIDE SEQUENCE</scope>
    <source>
        <strain evidence="11">F60SS</strain>
    </source>
</reference>